<dbReference type="SUPFAM" id="SSF160379">
    <property type="entry name" value="SP0830-like"/>
    <property type="match status" value="1"/>
</dbReference>
<dbReference type="Gene3D" id="3.30.70.1260">
    <property type="entry name" value="bacterial protein sp0830 like"/>
    <property type="match status" value="1"/>
</dbReference>
<sequence length="196" mass="22697">MLYCFNSEIKVQFIKSMIYIALFRGINVGGNNKVEMKKLKSLLERTGFENVVTYINSGNVIFKKSGGGSEAELARIIEQAVKDEFQLDLKIVVINSNHLDAICREIPADWVKNDEMRTDVLFLWEKYDYPGVLDIIKYKEVDNVKYVPGALVWNVREKDYTKSNMVKLVGTDLYRHITIRNVNTVRKLHEMVNNLE</sequence>
<dbReference type="AlphaFoldDB" id="A0A098C1M8"/>
<evidence type="ECO:0000313" key="1">
    <source>
        <dbReference type="EMBL" id="CEA16789.1"/>
    </source>
</evidence>
<dbReference type="InterPro" id="IPR012545">
    <property type="entry name" value="DUF1697"/>
</dbReference>
<dbReference type="Proteomes" id="UP000032417">
    <property type="component" value="Chromosome 1"/>
</dbReference>
<proteinExistence type="predicted"/>
<protein>
    <recommendedName>
        <fullName evidence="3">PF08002 family protein</fullName>
    </recommendedName>
</protein>
<evidence type="ECO:0000313" key="2">
    <source>
        <dbReference type="Proteomes" id="UP000032417"/>
    </source>
</evidence>
<dbReference type="Pfam" id="PF08002">
    <property type="entry name" value="DUF1697"/>
    <property type="match status" value="1"/>
</dbReference>
<dbReference type="EMBL" id="LN515532">
    <property type="protein sequence ID" value="CEA16789.1"/>
    <property type="molecule type" value="Genomic_DNA"/>
</dbReference>
<dbReference type="PIRSF" id="PIRSF008502">
    <property type="entry name" value="UCP008502"/>
    <property type="match status" value="1"/>
</dbReference>
<accession>A0A098C1M8</accession>
<reference evidence="1 2" key="1">
    <citation type="submission" date="2014-08" db="EMBL/GenBank/DDBJ databases">
        <authorList>
            <person name="Wibberg D."/>
        </authorList>
    </citation>
    <scope>NUCLEOTIDE SEQUENCE [LARGE SCALE GENOMIC DNA]</scope>
    <source>
        <strain evidence="2">ING2-E5B</strain>
    </source>
</reference>
<dbReference type="HOGENOM" id="CLU_106303_3_0_10"/>
<evidence type="ECO:0008006" key="3">
    <source>
        <dbReference type="Google" id="ProtNLM"/>
    </source>
</evidence>
<gene>
    <name evidence="1" type="ORF">ING2E5B_2060</name>
</gene>
<dbReference type="Gene3D" id="3.30.70.1280">
    <property type="entry name" value="SP0830-like domains"/>
    <property type="match status" value="1"/>
</dbReference>
<organism evidence="1 2">
    <name type="scientific">Fermentimonas caenicola</name>
    <dbReference type="NCBI Taxonomy" id="1562970"/>
    <lineage>
        <taxon>Bacteria</taxon>
        <taxon>Pseudomonadati</taxon>
        <taxon>Bacteroidota</taxon>
        <taxon>Bacteroidia</taxon>
        <taxon>Bacteroidales</taxon>
        <taxon>Dysgonomonadaceae</taxon>
        <taxon>Fermentimonas</taxon>
    </lineage>
</organism>
<dbReference type="PANTHER" id="PTHR36439:SF1">
    <property type="entry name" value="DUF1697 DOMAIN-CONTAINING PROTEIN"/>
    <property type="match status" value="1"/>
</dbReference>
<dbReference type="PANTHER" id="PTHR36439">
    <property type="entry name" value="BLL4334 PROTEIN"/>
    <property type="match status" value="1"/>
</dbReference>
<dbReference type="KEGG" id="pbt:ING2E5B_2060"/>
<keyword evidence="2" id="KW-1185">Reference proteome</keyword>
<dbReference type="PATRIC" id="fig|1562970.3.peg.2035"/>
<name>A0A098C1M8_9BACT</name>